<dbReference type="Proteomes" id="UP000290189">
    <property type="component" value="Unassembled WGS sequence"/>
</dbReference>
<feature type="signal peptide" evidence="1">
    <location>
        <begin position="1"/>
        <end position="19"/>
    </location>
</feature>
<evidence type="ECO:0000313" key="2">
    <source>
        <dbReference type="EMBL" id="SPQ97437.1"/>
    </source>
</evidence>
<geneLocation type="mitochondrion" evidence="2"/>
<keyword evidence="1" id="KW-0732">Signal</keyword>
<evidence type="ECO:0000313" key="3">
    <source>
        <dbReference type="Proteomes" id="UP000290189"/>
    </source>
</evidence>
<feature type="chain" id="PRO_5018113831" evidence="1">
    <location>
        <begin position="20"/>
        <end position="220"/>
    </location>
</feature>
<organism evidence="2 3">
    <name type="scientific">Plasmodiophora brassicae</name>
    <name type="common">Clubroot disease agent</name>
    <dbReference type="NCBI Taxonomy" id="37360"/>
    <lineage>
        <taxon>Eukaryota</taxon>
        <taxon>Sar</taxon>
        <taxon>Rhizaria</taxon>
        <taxon>Endomyxa</taxon>
        <taxon>Phytomyxea</taxon>
        <taxon>Plasmodiophorida</taxon>
        <taxon>Plasmodiophoridae</taxon>
        <taxon>Plasmodiophora</taxon>
    </lineage>
</organism>
<dbReference type="AlphaFoldDB" id="A0A3P3YBA7"/>
<dbReference type="EMBL" id="OVEO01000007">
    <property type="protein sequence ID" value="SPQ97437.1"/>
    <property type="molecule type" value="Genomic_DNA"/>
</dbReference>
<gene>
    <name evidence="2" type="ORF">PLBR_LOCUS4652</name>
</gene>
<name>A0A3P3YBA7_PLABS</name>
<accession>A0A3P3YBA7</accession>
<keyword evidence="2" id="KW-0496">Mitochondrion</keyword>
<protein>
    <submittedName>
        <fullName evidence="2">Uncharacterized protein</fullName>
    </submittedName>
</protein>
<reference evidence="2 3" key="1">
    <citation type="submission" date="2018-03" db="EMBL/GenBank/DDBJ databases">
        <authorList>
            <person name="Fogelqvist J."/>
        </authorList>
    </citation>
    <scope>NUCLEOTIDE SEQUENCE [LARGE SCALE GENOMIC DNA]</scope>
</reference>
<sequence>MKTLLVAVAAVVVVSTVESAPDGQVLVYGKGRLQDSFICPPWGRTRYVFHPEFIDWEPCEWSGLTFYNTAKKYMLESVDAVRIVIQTSVPLALSLRLHNVGVDMDVYKANFQLEPDSAPQNVTLPIPIRDPQTKFDQVIVADSVGRQCRPGEHATVFSVVLIGKASVENDFVRSYNGVEVQSGSASDAAGQPSSHIAAKSDALPAFISAAVWSAFLIAAL</sequence>
<proteinExistence type="predicted"/>
<evidence type="ECO:0000256" key="1">
    <source>
        <dbReference type="SAM" id="SignalP"/>
    </source>
</evidence>